<feature type="domain" description="CYTH" evidence="1">
    <location>
        <begin position="3"/>
        <end position="208"/>
    </location>
</feature>
<gene>
    <name evidence="2" type="ORF">UX31_C0021G0009</name>
</gene>
<dbReference type="PROSITE" id="PS51707">
    <property type="entry name" value="CYTH"/>
    <property type="match status" value="1"/>
</dbReference>
<dbReference type="AlphaFoldDB" id="A0A0G1NL22"/>
<evidence type="ECO:0000313" key="3">
    <source>
        <dbReference type="Proteomes" id="UP000034107"/>
    </source>
</evidence>
<dbReference type="Pfam" id="PF01928">
    <property type="entry name" value="CYTH"/>
    <property type="match status" value="1"/>
</dbReference>
<accession>A0A0G1NL22</accession>
<dbReference type="SUPFAM" id="SSF55154">
    <property type="entry name" value="CYTH-like phosphatases"/>
    <property type="match status" value="1"/>
</dbReference>
<evidence type="ECO:0000259" key="1">
    <source>
        <dbReference type="PROSITE" id="PS51707"/>
    </source>
</evidence>
<proteinExistence type="predicted"/>
<sequence>MSQYEIEIKSLLGSSERARKLKEKIKEKGGALVRSNSQLNHYFILDDVSKFKEKFNSHLSGEDKVKFNKILEEGSNFSVRTRDTDGKVLLVVKASIGDDTSSNGISRMEFESVMKTTLDKLDKFLLDAGLKYQAKWSREREEYKLGDTHICLDKNAGYGYLAEFERMVGDPTLVDVVKAELLGMMKDFGVEELPQARLERMFAHYNEHWRDYYGMDKIFNIE</sequence>
<dbReference type="InterPro" id="IPR033469">
    <property type="entry name" value="CYTH-like_dom_sf"/>
</dbReference>
<evidence type="ECO:0000313" key="2">
    <source>
        <dbReference type="EMBL" id="KKU21131.1"/>
    </source>
</evidence>
<dbReference type="InterPro" id="IPR023577">
    <property type="entry name" value="CYTH_domain"/>
</dbReference>
<dbReference type="Gene3D" id="2.40.320.10">
    <property type="entry name" value="Hypothetical Protein Pfu-838710-001"/>
    <property type="match status" value="1"/>
</dbReference>
<reference evidence="2 3" key="1">
    <citation type="journal article" date="2015" name="Nature">
        <title>rRNA introns, odd ribosomes, and small enigmatic genomes across a large radiation of phyla.</title>
        <authorList>
            <person name="Brown C.T."/>
            <person name="Hug L.A."/>
            <person name="Thomas B.C."/>
            <person name="Sharon I."/>
            <person name="Castelle C.J."/>
            <person name="Singh A."/>
            <person name="Wilkins M.J."/>
            <person name="Williams K.H."/>
            <person name="Banfield J.F."/>
        </authorList>
    </citation>
    <scope>NUCLEOTIDE SEQUENCE [LARGE SCALE GENOMIC DNA]</scope>
</reference>
<dbReference type="EMBL" id="LCLS01000021">
    <property type="protein sequence ID" value="KKU21131.1"/>
    <property type="molecule type" value="Genomic_DNA"/>
</dbReference>
<dbReference type="Proteomes" id="UP000034107">
    <property type="component" value="Unassembled WGS sequence"/>
</dbReference>
<protein>
    <recommendedName>
        <fullName evidence="1">CYTH domain-containing protein</fullName>
    </recommendedName>
</protein>
<name>A0A0G1NL22_9BACT</name>
<organism evidence="2 3">
    <name type="scientific">Candidatus Nomurabacteria bacterium GW2011_GWA1_46_11</name>
    <dbReference type="NCBI Taxonomy" id="1618732"/>
    <lineage>
        <taxon>Bacteria</taxon>
        <taxon>Candidatus Nomuraibacteriota</taxon>
    </lineage>
</organism>
<comment type="caution">
    <text evidence="2">The sequence shown here is derived from an EMBL/GenBank/DDBJ whole genome shotgun (WGS) entry which is preliminary data.</text>
</comment>